<name>A0ABY7F0M6_MYAAR</name>
<sequence length="71" mass="8416">MDIAIGYPTAMTNCTYITLSVINKLSRRLNNFVKRPMIEEINYWLRPFKLLCSGNIFNTVIPNRPIHERFR</sequence>
<accession>A0ABY7F0M6</accession>
<proteinExistence type="predicted"/>
<organism evidence="1 2">
    <name type="scientific">Mya arenaria</name>
    <name type="common">Soft-shell clam</name>
    <dbReference type="NCBI Taxonomy" id="6604"/>
    <lineage>
        <taxon>Eukaryota</taxon>
        <taxon>Metazoa</taxon>
        <taxon>Spiralia</taxon>
        <taxon>Lophotrochozoa</taxon>
        <taxon>Mollusca</taxon>
        <taxon>Bivalvia</taxon>
        <taxon>Autobranchia</taxon>
        <taxon>Heteroconchia</taxon>
        <taxon>Euheterodonta</taxon>
        <taxon>Imparidentia</taxon>
        <taxon>Neoheterodontei</taxon>
        <taxon>Myida</taxon>
        <taxon>Myoidea</taxon>
        <taxon>Myidae</taxon>
        <taxon>Mya</taxon>
    </lineage>
</organism>
<protein>
    <submittedName>
        <fullName evidence="1">Uncharacterized protein</fullName>
    </submittedName>
</protein>
<keyword evidence="2" id="KW-1185">Reference proteome</keyword>
<evidence type="ECO:0000313" key="1">
    <source>
        <dbReference type="EMBL" id="WAR15145.1"/>
    </source>
</evidence>
<evidence type="ECO:0000313" key="2">
    <source>
        <dbReference type="Proteomes" id="UP001164746"/>
    </source>
</evidence>
<dbReference type="EMBL" id="CP111020">
    <property type="protein sequence ID" value="WAR15145.1"/>
    <property type="molecule type" value="Genomic_DNA"/>
</dbReference>
<reference evidence="1" key="1">
    <citation type="submission" date="2022-11" db="EMBL/GenBank/DDBJ databases">
        <title>Centuries of genome instability and evolution in soft-shell clam transmissible cancer (bioRxiv).</title>
        <authorList>
            <person name="Hart S.F.M."/>
            <person name="Yonemitsu M.A."/>
            <person name="Giersch R.M."/>
            <person name="Beal B.F."/>
            <person name="Arriagada G."/>
            <person name="Davis B.W."/>
            <person name="Ostrander E.A."/>
            <person name="Goff S.P."/>
            <person name="Metzger M.J."/>
        </authorList>
    </citation>
    <scope>NUCLEOTIDE SEQUENCE</scope>
    <source>
        <strain evidence="1">MELC-2E11</strain>
        <tissue evidence="1">Siphon/mantle</tissue>
    </source>
</reference>
<dbReference type="Proteomes" id="UP001164746">
    <property type="component" value="Chromosome 9"/>
</dbReference>
<gene>
    <name evidence="1" type="ORF">MAR_005250</name>
</gene>